<evidence type="ECO:0000313" key="2">
    <source>
        <dbReference type="EMBL" id="GAD13094.1"/>
    </source>
</evidence>
<dbReference type="Proteomes" id="UP000016424">
    <property type="component" value="Unassembled WGS sequence"/>
</dbReference>
<proteinExistence type="predicted"/>
<evidence type="ECO:0000256" key="1">
    <source>
        <dbReference type="SAM" id="MobiDB-lite"/>
    </source>
</evidence>
<accession>U2Y1Y1</accession>
<protein>
    <submittedName>
        <fullName evidence="2">Uncharacterized protein</fullName>
    </submittedName>
</protein>
<sequence length="44" mass="4982">MQPNGSGWHRCMLNPHSRFAADHPVSLGRSQPCGKQPNEQTIYF</sequence>
<name>U2Y1Y1_GEOKU</name>
<organism evidence="2 3">
    <name type="scientific">Geobacillus kaustophilus GBlys</name>
    <dbReference type="NCBI Taxonomy" id="1337888"/>
    <lineage>
        <taxon>Bacteria</taxon>
        <taxon>Bacillati</taxon>
        <taxon>Bacillota</taxon>
        <taxon>Bacilli</taxon>
        <taxon>Bacillales</taxon>
        <taxon>Anoxybacillaceae</taxon>
        <taxon>Geobacillus</taxon>
        <taxon>Geobacillus thermoleovorans group</taxon>
    </lineage>
</organism>
<dbReference type="EMBL" id="BASG01000008">
    <property type="protein sequence ID" value="GAD13094.1"/>
    <property type="molecule type" value="Genomic_DNA"/>
</dbReference>
<reference evidence="3" key="1">
    <citation type="journal article" date="2013" name="Genome">
        <title>Draft Genome Sequence of Geobacillus kaustophilus GBlys, a Lysogenic Strain with Bacteriophage phiOH2.</title>
        <authorList>
            <person name="Doi K."/>
            <person name="Mori K."/>
            <person name="Martono H."/>
            <person name="Nagayoshi Y."/>
            <person name="Fujino Y."/>
            <person name="Tashiro K."/>
            <person name="Kuhara S."/>
            <person name="Ohshima T."/>
        </authorList>
    </citation>
    <scope>NUCLEOTIDE SEQUENCE [LARGE SCALE GENOMIC DNA]</scope>
    <source>
        <strain evidence="3">GBlys</strain>
    </source>
</reference>
<comment type="caution">
    <text evidence="2">The sequence shown here is derived from an EMBL/GenBank/DDBJ whole genome shotgun (WGS) entry which is preliminary data.</text>
</comment>
<feature type="region of interest" description="Disordered" evidence="1">
    <location>
        <begin position="22"/>
        <end position="44"/>
    </location>
</feature>
<gene>
    <name evidence="2" type="ORF">GBL_1311</name>
</gene>
<dbReference type="AlphaFoldDB" id="U2Y1Y1"/>
<evidence type="ECO:0000313" key="3">
    <source>
        <dbReference type="Proteomes" id="UP000016424"/>
    </source>
</evidence>